<feature type="region of interest" description="Disordered" evidence="1">
    <location>
        <begin position="490"/>
        <end position="509"/>
    </location>
</feature>
<dbReference type="InterPro" id="IPR023631">
    <property type="entry name" value="Amidase_dom"/>
</dbReference>
<comment type="caution">
    <text evidence="3">The sequence shown here is derived from an EMBL/GenBank/DDBJ whole genome shotgun (WGS) entry which is preliminary data.</text>
</comment>
<dbReference type="RefSeq" id="WP_204734539.1">
    <property type="nucleotide sequence ID" value="NZ_JAVDWE010000021.1"/>
</dbReference>
<dbReference type="Gene3D" id="3.90.1300.10">
    <property type="entry name" value="Amidase signature (AS) domain"/>
    <property type="match status" value="1"/>
</dbReference>
<sequence>MPADASRLVELSARELRARIARKDISPVELMQACLDRIDAINPAVNAICARDDVRAMESARAAERAVMRGDSNLPLLHGIPLGVKDLQDTAGLLTTHGNVRLRNHVPTTDNALVARLRRAGAIVTAKTNVPDSGAGANTRNPVWGATGNPFNPVLNAGGSSGGSAAALATDMMPLCTGSDTGGSLRIPAALCGVVGLRPSPGLIANDARALGWSAISVLGPMARDVADTAWMMSACVGPHPMDPLGAAAKADAFWPLPEVDLSKLRVAFTPDFGTCAVDPMIRRSFAQRMQSLSSVVAHCEMLDWKLDDGHRCFDVIRAESFLAGFEAIYRTQPESLGPNVRANVELAANITLSDRAQAHLTQTRLFRQFQRAFEHVDLIVAPVTPLSPFPWHQLYAQRIDGIEQRNYYEWLSLTYLVTLSTCPALSLPCGYDEAGMPFGLQLIAPLHEDARLLATAHALETWWGASSRTRPDIGALRRTPRPELREIVTHPPQWTGGSGYDAPTLTAV</sequence>
<dbReference type="PANTHER" id="PTHR11895">
    <property type="entry name" value="TRANSAMIDASE"/>
    <property type="match status" value="1"/>
</dbReference>
<dbReference type="Pfam" id="PF01425">
    <property type="entry name" value="Amidase"/>
    <property type="match status" value="1"/>
</dbReference>
<dbReference type="PIRSF" id="PIRSF001221">
    <property type="entry name" value="Amidase_fungi"/>
    <property type="match status" value="1"/>
</dbReference>
<organism evidence="3 4">
    <name type="scientific">Hydrogenophaga laconesensis</name>
    <dbReference type="NCBI Taxonomy" id="1805971"/>
    <lineage>
        <taxon>Bacteria</taxon>
        <taxon>Pseudomonadati</taxon>
        <taxon>Pseudomonadota</taxon>
        <taxon>Betaproteobacteria</taxon>
        <taxon>Burkholderiales</taxon>
        <taxon>Comamonadaceae</taxon>
        <taxon>Hydrogenophaga</taxon>
    </lineage>
</organism>
<evidence type="ECO:0000259" key="2">
    <source>
        <dbReference type="Pfam" id="PF01425"/>
    </source>
</evidence>
<feature type="domain" description="Amidase" evidence="2">
    <location>
        <begin position="29"/>
        <end position="454"/>
    </location>
</feature>
<dbReference type="Proteomes" id="UP001265550">
    <property type="component" value="Unassembled WGS sequence"/>
</dbReference>
<dbReference type="EMBL" id="JAVDWE010000021">
    <property type="protein sequence ID" value="MDR7097224.1"/>
    <property type="molecule type" value="Genomic_DNA"/>
</dbReference>
<dbReference type="SUPFAM" id="SSF75304">
    <property type="entry name" value="Amidase signature (AS) enzymes"/>
    <property type="match status" value="1"/>
</dbReference>
<accession>A0ABU1VIB5</accession>
<keyword evidence="4" id="KW-1185">Reference proteome</keyword>
<proteinExistence type="predicted"/>
<reference evidence="3 4" key="1">
    <citation type="submission" date="2023-07" db="EMBL/GenBank/DDBJ databases">
        <title>Sorghum-associated microbial communities from plants grown in Nebraska, USA.</title>
        <authorList>
            <person name="Schachtman D."/>
        </authorList>
    </citation>
    <scope>NUCLEOTIDE SEQUENCE [LARGE SCALE GENOMIC DNA]</scope>
    <source>
        <strain evidence="3 4">BE240</strain>
    </source>
</reference>
<evidence type="ECO:0000313" key="4">
    <source>
        <dbReference type="Proteomes" id="UP001265550"/>
    </source>
</evidence>
<dbReference type="InterPro" id="IPR000120">
    <property type="entry name" value="Amidase"/>
</dbReference>
<protein>
    <submittedName>
        <fullName evidence="3">Asp-tRNA(Asn)/Glu-tRNA(Gln) amidotransferase A subunit family amidase</fullName>
    </submittedName>
</protein>
<dbReference type="InterPro" id="IPR036928">
    <property type="entry name" value="AS_sf"/>
</dbReference>
<evidence type="ECO:0000256" key="1">
    <source>
        <dbReference type="SAM" id="MobiDB-lite"/>
    </source>
</evidence>
<evidence type="ECO:0000313" key="3">
    <source>
        <dbReference type="EMBL" id="MDR7097224.1"/>
    </source>
</evidence>
<dbReference type="PANTHER" id="PTHR11895:SF76">
    <property type="entry name" value="INDOLEACETAMIDE HYDROLASE"/>
    <property type="match status" value="1"/>
</dbReference>
<name>A0ABU1VIB5_9BURK</name>
<gene>
    <name evidence="3" type="ORF">J2X09_004998</name>
</gene>